<proteinExistence type="predicted"/>
<dbReference type="KEGG" id="ota:OT_ostta15g01590"/>
<dbReference type="Proteomes" id="UP000009170">
    <property type="component" value="Unassembled WGS sequence"/>
</dbReference>
<dbReference type="OrthoDB" id="439127at2759"/>
<organism evidence="3 4">
    <name type="scientific">Ostreococcus tauri</name>
    <name type="common">Marine green alga</name>
    <dbReference type="NCBI Taxonomy" id="70448"/>
    <lineage>
        <taxon>Eukaryota</taxon>
        <taxon>Viridiplantae</taxon>
        <taxon>Chlorophyta</taxon>
        <taxon>Mamiellophyceae</taxon>
        <taxon>Mamiellales</taxon>
        <taxon>Bathycoccaceae</taxon>
        <taxon>Ostreococcus</taxon>
    </lineage>
</organism>
<feature type="region of interest" description="Disordered" evidence="1">
    <location>
        <begin position="18"/>
        <end position="44"/>
    </location>
</feature>
<accession>A0A096PAY2</accession>
<reference evidence="3 4" key="2">
    <citation type="journal article" date="2014" name="BMC Genomics">
        <title>An improved genome of the model marine alga Ostreococcus tauri unfolds by assessing Illumina de novo assemblies.</title>
        <authorList>
            <person name="Blanc-Mathieu R."/>
            <person name="Verhelst B."/>
            <person name="Derelle E."/>
            <person name="Rombauts S."/>
            <person name="Bouget F.Y."/>
            <person name="Carre I."/>
            <person name="Chateau A."/>
            <person name="Eyre-Walker A."/>
            <person name="Grimsley N."/>
            <person name="Moreau H."/>
            <person name="Piegu B."/>
            <person name="Rivals E."/>
            <person name="Schackwitz W."/>
            <person name="Van de Peer Y."/>
            <person name="Piganeau G."/>
        </authorList>
    </citation>
    <scope>NUCLEOTIDE SEQUENCE [LARGE SCALE GENOMIC DNA]</scope>
    <source>
        <strain evidence="4">OTTH 0595 / CCAP 157/2 / RCC745</strain>
    </source>
</reference>
<evidence type="ECO:0000256" key="1">
    <source>
        <dbReference type="SAM" id="MobiDB-lite"/>
    </source>
</evidence>
<evidence type="ECO:0000313" key="3">
    <source>
        <dbReference type="EMBL" id="CEG01774.1"/>
    </source>
</evidence>
<dbReference type="GeneID" id="9830887"/>
<gene>
    <name evidence="3" type="ORF">OT_ostta15g01590</name>
</gene>
<dbReference type="PROSITE" id="PS50106">
    <property type="entry name" value="PDZ"/>
    <property type="match status" value="1"/>
</dbReference>
<protein>
    <submittedName>
        <fullName evidence="3">PDZ domain</fullName>
    </submittedName>
</protein>
<dbReference type="Pfam" id="PF00595">
    <property type="entry name" value="PDZ"/>
    <property type="match status" value="1"/>
</dbReference>
<dbReference type="AlphaFoldDB" id="A0A096PAY2"/>
<dbReference type="Gene3D" id="2.30.42.10">
    <property type="match status" value="1"/>
</dbReference>
<dbReference type="RefSeq" id="XP_022841161.1">
    <property type="nucleotide sequence ID" value="XM_022982406.1"/>
</dbReference>
<sequence>MRSAAVCPRRAECFTATRSPSTRPRGQGYVARAAENASDPSADPVPPGCARYAVEIKKPLGMYLAEDKNGNIFVEELLPEGAAEKSGLISVGDRLIAVSAIVFNSTMDYGGVAVKKGEEQIRFATRGEKFDTVMAAISTWPAPRKMKLEFQRCDDENGA</sequence>
<name>A0A096PAY2_OSTTA</name>
<keyword evidence="4" id="KW-1185">Reference proteome</keyword>
<dbReference type="SUPFAM" id="SSF50156">
    <property type="entry name" value="PDZ domain-like"/>
    <property type="match status" value="1"/>
</dbReference>
<reference evidence="4" key="1">
    <citation type="journal article" date="2006" name="Proc. Natl. Acad. Sci. U.S.A.">
        <title>Genome analysis of the smallest free-living eukaryote Ostreococcus tauri unveils many unique features.</title>
        <authorList>
            <person name="Derelle E."/>
            <person name="Ferraz C."/>
            <person name="Rombauts S."/>
            <person name="Rouze P."/>
            <person name="Worden A.Z."/>
            <person name="Robbens S."/>
            <person name="Partensky F."/>
            <person name="Degroeve S."/>
            <person name="Echeynie S."/>
            <person name="Cooke R."/>
            <person name="Saeys Y."/>
            <person name="Wuyts J."/>
            <person name="Jabbari K."/>
            <person name="Bowler C."/>
            <person name="Panaud O."/>
            <person name="Piegu B."/>
            <person name="Ball S.G."/>
            <person name="Ral J.-P."/>
            <person name="Bouget F.-Y."/>
            <person name="Piganeau G."/>
            <person name="De Baets B."/>
            <person name="Picard A."/>
            <person name="Delseny M."/>
            <person name="Demaille J."/>
            <person name="Van de Peer Y."/>
            <person name="Moreau H."/>
        </authorList>
    </citation>
    <scope>NUCLEOTIDE SEQUENCE [LARGE SCALE GENOMIC DNA]</scope>
    <source>
        <strain evidence="4">OTTH 0595 / CCAP 157/2 / RCC745</strain>
    </source>
</reference>
<dbReference type="PANTHER" id="PTHR47661">
    <property type="entry name" value="PHOSPHOGLUCAN PHOSPHATASE LSF1, CHLOROPLASTIC"/>
    <property type="match status" value="1"/>
</dbReference>
<comment type="caution">
    <text evidence="3">The sequence shown here is derived from an EMBL/GenBank/DDBJ whole genome shotgun (WGS) entry which is preliminary data.</text>
</comment>
<evidence type="ECO:0000313" key="4">
    <source>
        <dbReference type="Proteomes" id="UP000009170"/>
    </source>
</evidence>
<dbReference type="InParanoid" id="A0A096PAY2"/>
<dbReference type="EMBL" id="CAID01000015">
    <property type="protein sequence ID" value="CEG01774.1"/>
    <property type="molecule type" value="Genomic_DNA"/>
</dbReference>
<dbReference type="InterPro" id="IPR036034">
    <property type="entry name" value="PDZ_sf"/>
</dbReference>
<dbReference type="InterPro" id="IPR001478">
    <property type="entry name" value="PDZ"/>
</dbReference>
<feature type="domain" description="PDZ" evidence="2">
    <location>
        <begin position="60"/>
        <end position="129"/>
    </location>
</feature>
<evidence type="ECO:0000259" key="2">
    <source>
        <dbReference type="PROSITE" id="PS50106"/>
    </source>
</evidence>